<dbReference type="Pfam" id="PF08450">
    <property type="entry name" value="SGL"/>
    <property type="match status" value="1"/>
</dbReference>
<dbReference type="OrthoDB" id="3332247at2"/>
<evidence type="ECO:0000313" key="2">
    <source>
        <dbReference type="EMBL" id="THV18645.1"/>
    </source>
</evidence>
<dbReference type="EMBL" id="STGW01000001">
    <property type="protein sequence ID" value="THV18645.1"/>
    <property type="molecule type" value="Genomic_DNA"/>
</dbReference>
<reference evidence="2 3" key="1">
    <citation type="journal article" date="2009" name="Int. J. Syst. Evol. Microbiol.">
        <title>Nocardioides caeni sp. nov., isolated from wastewater.</title>
        <authorList>
            <person name="Yoon J.H."/>
            <person name="Kang S.J."/>
            <person name="Park S."/>
            <person name="Kim W."/>
            <person name="Oh T.K."/>
        </authorList>
    </citation>
    <scope>NUCLEOTIDE SEQUENCE [LARGE SCALE GENOMIC DNA]</scope>
    <source>
        <strain evidence="2 3">DSM 23134</strain>
    </source>
</reference>
<keyword evidence="3" id="KW-1185">Reference proteome</keyword>
<organism evidence="2 3">
    <name type="scientific">Nocardioides caeni</name>
    <dbReference type="NCBI Taxonomy" id="574700"/>
    <lineage>
        <taxon>Bacteria</taxon>
        <taxon>Bacillati</taxon>
        <taxon>Actinomycetota</taxon>
        <taxon>Actinomycetes</taxon>
        <taxon>Propionibacteriales</taxon>
        <taxon>Nocardioidaceae</taxon>
        <taxon>Nocardioides</taxon>
    </lineage>
</organism>
<dbReference type="Gene3D" id="2.120.10.30">
    <property type="entry name" value="TolB, C-terminal domain"/>
    <property type="match status" value="1"/>
</dbReference>
<feature type="domain" description="SMP-30/Gluconolactonase/LRE-like region" evidence="1">
    <location>
        <begin position="38"/>
        <end position="224"/>
    </location>
</feature>
<accession>A0A4S8NQ90</accession>
<dbReference type="InterPro" id="IPR013658">
    <property type="entry name" value="SGL"/>
</dbReference>
<dbReference type="SUPFAM" id="SSF63829">
    <property type="entry name" value="Calcium-dependent phosphotriesterase"/>
    <property type="match status" value="1"/>
</dbReference>
<sequence length="323" mass="34543">MTRNPVFSVVPVPGAGAEDVVLATSGPDEGAQFTGTEDGAIHRISHDGRRIDRVAHTGGRPLGIEFAPDGRLLVCDAKRGLLWVDPASGGVEVITEDVSGTPMMFCNNGAIGSDGSLWWSDSSTRYGIEKWKDDFVQHTRTGRLLRMAPGGAVETVLDGLAFANGVALSAAEDYVAVAETGARTVVRHWIDGPRRGTRDFLATDLPGYPDNIARGSDGLIWISIASPTDPVVETLRRAPLALRKAVTKIPEPLQPKPKQTVRAVAYDDHGHRVHDIDVDPAAFGASYHMVTGVREHDGKLWMGSLHEPALACLDLSAFASGRS</sequence>
<dbReference type="GO" id="GO:0016787">
    <property type="term" value="F:hydrolase activity"/>
    <property type="evidence" value="ECO:0007669"/>
    <property type="project" value="TreeGrafter"/>
</dbReference>
<evidence type="ECO:0000313" key="3">
    <source>
        <dbReference type="Proteomes" id="UP000307087"/>
    </source>
</evidence>
<dbReference type="RefSeq" id="WP_136561358.1">
    <property type="nucleotide sequence ID" value="NZ_BAABLS010000002.1"/>
</dbReference>
<dbReference type="PANTHER" id="PTHR10426:SF88">
    <property type="entry name" value="ADIPOCYTE PLASMA MEMBRANE-ASSOCIATED PROTEIN HEMOMUCIN-RELATED"/>
    <property type="match status" value="1"/>
</dbReference>
<evidence type="ECO:0000259" key="1">
    <source>
        <dbReference type="Pfam" id="PF08450"/>
    </source>
</evidence>
<comment type="caution">
    <text evidence="2">The sequence shown here is derived from an EMBL/GenBank/DDBJ whole genome shotgun (WGS) entry which is preliminary data.</text>
</comment>
<protein>
    <submittedName>
        <fullName evidence="2">SMP-30/gluconolactonase/LRE family protein</fullName>
    </submittedName>
</protein>
<dbReference type="Proteomes" id="UP000307087">
    <property type="component" value="Unassembled WGS sequence"/>
</dbReference>
<dbReference type="AlphaFoldDB" id="A0A4S8NQ90"/>
<dbReference type="PANTHER" id="PTHR10426">
    <property type="entry name" value="STRICTOSIDINE SYNTHASE-RELATED"/>
    <property type="match status" value="1"/>
</dbReference>
<proteinExistence type="predicted"/>
<name>A0A4S8NQ90_9ACTN</name>
<dbReference type="InterPro" id="IPR011042">
    <property type="entry name" value="6-blade_b-propeller_TolB-like"/>
</dbReference>
<gene>
    <name evidence="2" type="ORF">E9934_03290</name>
</gene>